<sequence length="67" mass="7695">MADIALLTERLLIVRRCLSAFQAIATVTLREEKYWGTRAEDPEERRKKIISLTPKGKQFVHKLIGGK</sequence>
<keyword evidence="2" id="KW-1185">Reference proteome</keyword>
<accession>A0A5P8D405</accession>
<protein>
    <submittedName>
        <fullName evidence="1">Uncharacterized protein</fullName>
    </submittedName>
</protein>
<reference evidence="1 2" key="1">
    <citation type="submission" date="2019-08" db="EMBL/GenBank/DDBJ databases">
        <title>Six bacteriophages against potato bacterial diseases.</title>
        <authorList>
            <person name="Zhang X."/>
            <person name="Kering K."/>
        </authorList>
    </citation>
    <scope>NUCLEOTIDE SEQUENCE [LARGE SCALE GENOMIC DNA]</scope>
</reference>
<dbReference type="Proteomes" id="UP000326262">
    <property type="component" value="Segment"/>
</dbReference>
<dbReference type="InterPro" id="IPR036388">
    <property type="entry name" value="WH-like_DNA-bd_sf"/>
</dbReference>
<dbReference type="Gene3D" id="1.10.10.10">
    <property type="entry name" value="Winged helix-like DNA-binding domain superfamily/Winged helix DNA-binding domain"/>
    <property type="match status" value="1"/>
</dbReference>
<evidence type="ECO:0000313" key="2">
    <source>
        <dbReference type="Proteomes" id="UP000326262"/>
    </source>
</evidence>
<evidence type="ECO:0000313" key="1">
    <source>
        <dbReference type="EMBL" id="QFP93704.1"/>
    </source>
</evidence>
<organism evidence="1 2">
    <name type="scientific">Ralstonia phage P-PSG-11</name>
    <dbReference type="NCBI Taxonomy" id="2652430"/>
    <lineage>
        <taxon>Viruses</taxon>
        <taxon>Duplodnaviria</taxon>
        <taxon>Heunggongvirae</taxon>
        <taxon>Uroviricota</taxon>
        <taxon>Caudoviricetes</taxon>
        <taxon>Autographivirales</taxon>
        <taxon>Gyeongsanvirus</taxon>
        <taxon>Gyeongsanvirus PPSG11</taxon>
    </lineage>
</organism>
<proteinExistence type="predicted"/>
<dbReference type="EMBL" id="MN270889">
    <property type="protein sequence ID" value="QFP93704.1"/>
    <property type="molecule type" value="Genomic_DNA"/>
</dbReference>
<name>A0A5P8D405_9CAUD</name>